<organism evidence="2 3">
    <name type="scientific">Anopheles atroparvus</name>
    <name type="common">European mosquito</name>
    <dbReference type="NCBI Taxonomy" id="41427"/>
    <lineage>
        <taxon>Eukaryota</taxon>
        <taxon>Metazoa</taxon>
        <taxon>Ecdysozoa</taxon>
        <taxon>Arthropoda</taxon>
        <taxon>Hexapoda</taxon>
        <taxon>Insecta</taxon>
        <taxon>Pterygota</taxon>
        <taxon>Neoptera</taxon>
        <taxon>Endopterygota</taxon>
        <taxon>Diptera</taxon>
        <taxon>Nematocera</taxon>
        <taxon>Culicoidea</taxon>
        <taxon>Culicidae</taxon>
        <taxon>Anophelinae</taxon>
        <taxon>Anopheles</taxon>
    </lineage>
</organism>
<name>A0AAG5DBF2_ANOAO</name>
<accession>A0AAG5DBF2</accession>
<dbReference type="AlphaFoldDB" id="A0AAG5DBF2"/>
<evidence type="ECO:0000313" key="3">
    <source>
        <dbReference type="Proteomes" id="UP000075880"/>
    </source>
</evidence>
<feature type="chain" id="PRO_5042516021" evidence="1">
    <location>
        <begin position="17"/>
        <end position="37"/>
    </location>
</feature>
<evidence type="ECO:0000313" key="2">
    <source>
        <dbReference type="EnsemblMetazoa" id="ENSAATROPP008124"/>
    </source>
</evidence>
<feature type="signal peptide" evidence="1">
    <location>
        <begin position="1"/>
        <end position="16"/>
    </location>
</feature>
<evidence type="ECO:0000256" key="1">
    <source>
        <dbReference type="SAM" id="SignalP"/>
    </source>
</evidence>
<sequence length="37" mass="4413">MSVCWCFLLHIHKVFSVRLGPRMWPRMRFHVTPSVTG</sequence>
<reference evidence="2" key="1">
    <citation type="submission" date="2024-04" db="UniProtKB">
        <authorList>
            <consortium name="EnsemblMetazoa"/>
        </authorList>
    </citation>
    <scope>IDENTIFICATION</scope>
    <source>
        <strain evidence="2">EBRO</strain>
    </source>
</reference>
<dbReference type="EnsemblMetazoa" id="ENSAATROPT008994">
    <property type="protein sequence ID" value="ENSAATROPP008124"/>
    <property type="gene ID" value="ENSAATROPG007328"/>
</dbReference>
<keyword evidence="3" id="KW-1185">Reference proteome</keyword>
<protein>
    <submittedName>
        <fullName evidence="2">Uncharacterized protein</fullName>
    </submittedName>
</protein>
<keyword evidence="1" id="KW-0732">Signal</keyword>
<proteinExistence type="predicted"/>
<dbReference type="Proteomes" id="UP000075880">
    <property type="component" value="Unassembled WGS sequence"/>
</dbReference>